<keyword evidence="3" id="KW-1185">Reference proteome</keyword>
<evidence type="ECO:0000313" key="3">
    <source>
        <dbReference type="Proteomes" id="UP000245396"/>
    </source>
</evidence>
<dbReference type="Pfam" id="PF04964">
    <property type="entry name" value="Flp_Fap"/>
    <property type="match status" value="1"/>
</dbReference>
<feature type="transmembrane region" description="Helical" evidence="1">
    <location>
        <begin position="20"/>
        <end position="39"/>
    </location>
</feature>
<protein>
    <submittedName>
        <fullName evidence="2">Pilus assembly protein Flp/PilA</fullName>
    </submittedName>
</protein>
<dbReference type="AlphaFoldDB" id="A0A316C6T2"/>
<dbReference type="OrthoDB" id="5325135at2"/>
<organism evidence="2 3">
    <name type="scientific">Pseudaminobacter salicylatoxidans</name>
    <dbReference type="NCBI Taxonomy" id="93369"/>
    <lineage>
        <taxon>Bacteria</taxon>
        <taxon>Pseudomonadati</taxon>
        <taxon>Pseudomonadota</taxon>
        <taxon>Alphaproteobacteria</taxon>
        <taxon>Hyphomicrobiales</taxon>
        <taxon>Phyllobacteriaceae</taxon>
        <taxon>Pseudaminobacter</taxon>
    </lineage>
</organism>
<evidence type="ECO:0000313" key="2">
    <source>
        <dbReference type="EMBL" id="PWJ84756.1"/>
    </source>
</evidence>
<proteinExistence type="predicted"/>
<dbReference type="InterPro" id="IPR007047">
    <property type="entry name" value="Flp_Fap"/>
</dbReference>
<dbReference type="Proteomes" id="UP000245396">
    <property type="component" value="Unassembled WGS sequence"/>
</dbReference>
<dbReference type="RefSeq" id="WP_019173926.1">
    <property type="nucleotide sequence ID" value="NZ_QGGG01000004.1"/>
</dbReference>
<name>A0A316C6T2_PSESE</name>
<evidence type="ECO:0000256" key="1">
    <source>
        <dbReference type="SAM" id="Phobius"/>
    </source>
</evidence>
<keyword evidence="1" id="KW-0812">Transmembrane</keyword>
<reference evidence="2 3" key="1">
    <citation type="submission" date="2018-05" db="EMBL/GenBank/DDBJ databases">
        <title>Genomic Encyclopedia of Type Strains, Phase IV (KMG-IV): sequencing the most valuable type-strain genomes for metagenomic binning, comparative biology and taxonomic classification.</title>
        <authorList>
            <person name="Goeker M."/>
        </authorList>
    </citation>
    <scope>NUCLEOTIDE SEQUENCE [LARGE SCALE GENOMIC DNA]</scope>
    <source>
        <strain evidence="2 3">DSM 6986</strain>
    </source>
</reference>
<dbReference type="EMBL" id="QGGG01000004">
    <property type="protein sequence ID" value="PWJ84756.1"/>
    <property type="molecule type" value="Genomic_DNA"/>
</dbReference>
<keyword evidence="1" id="KW-0472">Membrane</keyword>
<comment type="caution">
    <text evidence="2">The sequence shown here is derived from an EMBL/GenBank/DDBJ whole genome shotgun (WGS) entry which is preliminary data.</text>
</comment>
<dbReference type="STRING" id="1192868.GCA_000304395_04504"/>
<gene>
    <name evidence="2" type="ORF">C7441_10421</name>
</gene>
<accession>A0A316C6T2</accession>
<keyword evidence="1" id="KW-1133">Transmembrane helix</keyword>
<sequence>MTPLTRRFQKDDRGSTAIEYGLIVGLIMLGIVTALGSVGDRITFLFSDTDSKLVESFKG</sequence>